<proteinExistence type="inferred from homology"/>
<evidence type="ECO:0000256" key="2">
    <source>
        <dbReference type="ARBA" id="ARBA00018987"/>
    </source>
</evidence>
<dbReference type="GO" id="GO:0000724">
    <property type="term" value="P:double-strand break repair via homologous recombination"/>
    <property type="evidence" value="ECO:0007669"/>
    <property type="project" value="TreeGrafter"/>
</dbReference>
<dbReference type="WBParaSite" id="DME_0000000901-mRNA-1">
    <property type="protein sequence ID" value="DME_0000000901-mRNA-1"/>
    <property type="gene ID" value="DME_0000000901"/>
</dbReference>
<organism evidence="5 7">
    <name type="scientific">Dracunculus medinensis</name>
    <name type="common">Guinea worm</name>
    <dbReference type="NCBI Taxonomy" id="318479"/>
    <lineage>
        <taxon>Eukaryota</taxon>
        <taxon>Metazoa</taxon>
        <taxon>Ecdysozoa</taxon>
        <taxon>Nematoda</taxon>
        <taxon>Chromadorea</taxon>
        <taxon>Rhabditida</taxon>
        <taxon>Spirurina</taxon>
        <taxon>Dracunculoidea</taxon>
        <taxon>Dracunculidae</taxon>
        <taxon>Dracunculus</taxon>
    </lineage>
</organism>
<feature type="domain" description="RecQ mediated genome instability protein 1 OB-fold" evidence="3">
    <location>
        <begin position="41"/>
        <end position="161"/>
    </location>
</feature>
<dbReference type="GO" id="GO:0000712">
    <property type="term" value="P:resolution of meiotic recombination intermediates"/>
    <property type="evidence" value="ECO:0007669"/>
    <property type="project" value="TreeGrafter"/>
</dbReference>
<reference evidence="7" key="1">
    <citation type="submission" date="2017-02" db="UniProtKB">
        <authorList>
            <consortium name="WormBaseParasite"/>
        </authorList>
    </citation>
    <scope>IDENTIFICATION</scope>
</reference>
<evidence type="ECO:0000313" key="7">
    <source>
        <dbReference type="WBParaSite" id="DME_0000000901-mRNA-1"/>
    </source>
</evidence>
<dbReference type="InterPro" id="IPR042470">
    <property type="entry name" value="RMI1_N_C_sf"/>
</dbReference>
<evidence type="ECO:0000313" key="5">
    <source>
        <dbReference type="Proteomes" id="UP000038040"/>
    </source>
</evidence>
<accession>A0A0N4U0D5</accession>
<evidence type="ECO:0000313" key="6">
    <source>
        <dbReference type="Proteomes" id="UP000274756"/>
    </source>
</evidence>
<dbReference type="EMBL" id="UYYG01001150">
    <property type="protein sequence ID" value="VDN54396.1"/>
    <property type="molecule type" value="Genomic_DNA"/>
</dbReference>
<dbReference type="Proteomes" id="UP000038040">
    <property type="component" value="Unplaced"/>
</dbReference>
<evidence type="ECO:0000313" key="4">
    <source>
        <dbReference type="EMBL" id="VDN54396.1"/>
    </source>
</evidence>
<dbReference type="PANTHER" id="PTHR14790:SF15">
    <property type="entry name" value="RECQ-MEDIATED GENOME INSTABILITY PROTEIN 1"/>
    <property type="match status" value="1"/>
</dbReference>
<dbReference type="Proteomes" id="UP000274756">
    <property type="component" value="Unassembled WGS sequence"/>
</dbReference>
<dbReference type="InterPro" id="IPR013894">
    <property type="entry name" value="RMI1_OB"/>
</dbReference>
<name>A0A0N4U0D5_DRAME</name>
<reference evidence="4 6" key="2">
    <citation type="submission" date="2018-11" db="EMBL/GenBank/DDBJ databases">
        <authorList>
            <consortium name="Pathogen Informatics"/>
        </authorList>
    </citation>
    <scope>NUCLEOTIDE SEQUENCE [LARGE SCALE GENOMIC DNA]</scope>
</reference>
<gene>
    <name evidence="4" type="ORF">DME_LOCUS4369</name>
</gene>
<dbReference type="GO" id="GO:0031422">
    <property type="term" value="C:RecQ family helicase-topoisomerase III complex"/>
    <property type="evidence" value="ECO:0007669"/>
    <property type="project" value="TreeGrafter"/>
</dbReference>
<dbReference type="Pfam" id="PF08585">
    <property type="entry name" value="RMI1_N_C"/>
    <property type="match status" value="1"/>
</dbReference>
<dbReference type="Gene3D" id="2.40.50.770">
    <property type="entry name" value="RecQ-mediated genome instability protein Rmi1, C-terminal domain"/>
    <property type="match status" value="1"/>
</dbReference>
<evidence type="ECO:0000256" key="1">
    <source>
        <dbReference type="ARBA" id="ARBA00006395"/>
    </source>
</evidence>
<dbReference type="AlphaFoldDB" id="A0A0N4U0D5"/>
<evidence type="ECO:0000259" key="3">
    <source>
        <dbReference type="Pfam" id="PF08585"/>
    </source>
</evidence>
<dbReference type="GO" id="GO:0016604">
    <property type="term" value="C:nuclear body"/>
    <property type="evidence" value="ECO:0007669"/>
    <property type="project" value="TreeGrafter"/>
</dbReference>
<protein>
    <recommendedName>
        <fullName evidence="2">RecQ-mediated genome instability protein 1</fullName>
    </recommendedName>
</protein>
<dbReference type="PANTHER" id="PTHR14790">
    <property type="entry name" value="RECQ-MEDIATED GENOME INSTABILITY PROTEIN 1 RMI1"/>
    <property type="match status" value="1"/>
</dbReference>
<comment type="similarity">
    <text evidence="1">Belongs to the RMI1 family.</text>
</comment>
<dbReference type="STRING" id="318479.A0A0N4U0D5"/>
<keyword evidence="6" id="KW-1185">Reference proteome</keyword>
<sequence length="201" mass="22938">PEYTNEQIAIAAFEQWLFTDLSLSTYPAYHLSELSLGRSIISHRIVLQVVSIFDIGNSLHSQYRNLTKKWADNSDFEAHNEDSNKFDVKPQRMFLMEVSDGSVYLKAIEYRYMTQLSLFIHPGCKIFLRDDVVYRNGILYLTDCNCTVLGGDDEMLMKSHSPIEVISKRLKIFLKPANTKANALALQSKESESEGILAFSI</sequence>
<dbReference type="OrthoDB" id="341511at2759"/>